<comment type="caution">
    <text evidence="3">The sequence shown here is derived from an EMBL/GenBank/DDBJ whole genome shotgun (WGS) entry which is preliminary data.</text>
</comment>
<gene>
    <name evidence="3" type="ORF">DB30_03281</name>
</gene>
<dbReference type="SUPFAM" id="SSF46689">
    <property type="entry name" value="Homeodomain-like"/>
    <property type="match status" value="1"/>
</dbReference>
<dbReference type="PROSITE" id="PS50994">
    <property type="entry name" value="INTEGRASE"/>
    <property type="match status" value="1"/>
</dbReference>
<dbReference type="Gene3D" id="3.30.420.10">
    <property type="entry name" value="Ribonuclease H-like superfamily/Ribonuclease H"/>
    <property type="match status" value="1"/>
</dbReference>
<evidence type="ECO:0000313" key="3">
    <source>
        <dbReference type="EMBL" id="KIG11564.1"/>
    </source>
</evidence>
<accession>A0A0C1Z2D7</accession>
<dbReference type="Pfam" id="PF13683">
    <property type="entry name" value="rve_3"/>
    <property type="match status" value="1"/>
</dbReference>
<evidence type="ECO:0000259" key="2">
    <source>
        <dbReference type="PROSITE" id="PS50994"/>
    </source>
</evidence>
<sequence>MVPWSQPCIVKLRQDFVLRALEPHANVSELCREYGISRKTGYKWLERFKQRGVIGLEDLSRRPNRSPLRASGDAVLEILRLRGEHPRWGPRKLAVVAARVLGEDATPSVRTIARILERAGEVRRGRGATQGERPTDAPSTDLSECNERWTVDFKGWWRAGDGSRCEPLTVRDAVSRFVLCARLVEDTRAETIKGLFEGLFDEWGLPRAIQVDNGSPFACTRARAGLTTLSAWWVSLGIELIRGRPGHPQDNGAHERMHVDMRFDVEDLGAPTVAEQQAKLDQWRHEFNHVRPHEALDMQVPSAIYCRSPRRYMGPRPQRYPATLETRRVNPAGRVRYHGHILRIGAGLRGFDVGLQRTGDLAVRAYFYEIDLGEIQLTQRRK</sequence>
<dbReference type="InterPro" id="IPR036397">
    <property type="entry name" value="RNaseH_sf"/>
</dbReference>
<evidence type="ECO:0000256" key="1">
    <source>
        <dbReference type="SAM" id="MobiDB-lite"/>
    </source>
</evidence>
<dbReference type="SUPFAM" id="SSF53098">
    <property type="entry name" value="Ribonuclease H-like"/>
    <property type="match status" value="1"/>
</dbReference>
<dbReference type="InterPro" id="IPR001584">
    <property type="entry name" value="Integrase_cat-core"/>
</dbReference>
<evidence type="ECO:0000313" key="4">
    <source>
        <dbReference type="Proteomes" id="UP000031599"/>
    </source>
</evidence>
<organism evidence="3 4">
    <name type="scientific">Enhygromyxa salina</name>
    <dbReference type="NCBI Taxonomy" id="215803"/>
    <lineage>
        <taxon>Bacteria</taxon>
        <taxon>Pseudomonadati</taxon>
        <taxon>Myxococcota</taxon>
        <taxon>Polyangia</taxon>
        <taxon>Nannocystales</taxon>
        <taxon>Nannocystaceae</taxon>
        <taxon>Enhygromyxa</taxon>
    </lineage>
</organism>
<dbReference type="InterPro" id="IPR012337">
    <property type="entry name" value="RNaseH-like_sf"/>
</dbReference>
<feature type="region of interest" description="Disordered" evidence="1">
    <location>
        <begin position="123"/>
        <end position="142"/>
    </location>
</feature>
<dbReference type="AlphaFoldDB" id="A0A0C1Z2D7"/>
<dbReference type="GO" id="GO:0003676">
    <property type="term" value="F:nucleic acid binding"/>
    <property type="evidence" value="ECO:0007669"/>
    <property type="project" value="InterPro"/>
</dbReference>
<proteinExistence type="predicted"/>
<dbReference type="EMBL" id="JMCC02000238">
    <property type="protein sequence ID" value="KIG11564.1"/>
    <property type="molecule type" value="Genomic_DNA"/>
</dbReference>
<dbReference type="InterPro" id="IPR009057">
    <property type="entry name" value="Homeodomain-like_sf"/>
</dbReference>
<dbReference type="Proteomes" id="UP000031599">
    <property type="component" value="Unassembled WGS sequence"/>
</dbReference>
<dbReference type="PANTHER" id="PTHR35004">
    <property type="entry name" value="TRANSPOSASE RV3428C-RELATED"/>
    <property type="match status" value="1"/>
</dbReference>
<dbReference type="PANTHER" id="PTHR35004:SF6">
    <property type="entry name" value="TRANSPOSASE"/>
    <property type="match status" value="1"/>
</dbReference>
<dbReference type="Pfam" id="PF13565">
    <property type="entry name" value="HTH_32"/>
    <property type="match status" value="1"/>
</dbReference>
<protein>
    <submittedName>
        <fullName evidence="3">Mobile element protein</fullName>
    </submittedName>
</protein>
<reference evidence="3 4" key="1">
    <citation type="submission" date="2014-12" db="EMBL/GenBank/DDBJ databases">
        <title>Genome assembly of Enhygromyxa salina DSM 15201.</title>
        <authorList>
            <person name="Sharma G."/>
            <person name="Subramanian S."/>
        </authorList>
    </citation>
    <scope>NUCLEOTIDE SEQUENCE [LARGE SCALE GENOMIC DNA]</scope>
    <source>
        <strain evidence="3 4">DSM 15201</strain>
    </source>
</reference>
<name>A0A0C1Z2D7_9BACT</name>
<feature type="domain" description="Integrase catalytic" evidence="2">
    <location>
        <begin position="130"/>
        <end position="309"/>
    </location>
</feature>
<dbReference type="GO" id="GO:0015074">
    <property type="term" value="P:DNA integration"/>
    <property type="evidence" value="ECO:0007669"/>
    <property type="project" value="InterPro"/>
</dbReference>